<sequence>MTIIAQPTGTAFRFEQKGSVILQRWMNERLRARSAAQQPQPAFGVPRAARRSFSAAEFSRLASDWRAGEVSINTLLEAGLPTMRARSRVAARSTEEGRRFLSLCRNNIVGPHGFMLQSTCGDWVRGQGGYVWQLDSMANAAIEEHWRRWIAKGGGCDITGRQSLTGMLRTLGEQIPRDGEGLLVIVRGKGAGNPYRIALQHITADRIDHHYRGIASNGNVVRMGVEIDSTGAPQAVYVLERDPKDAGSVDSQPTLRRRIPMRDVVHAFVSLEAEQLRGVPWAHAVMAGANMLHGFEESAVVAARVGASHMGFYVPPADEGAPDLEQLATDKTSEGDLLTDASPGQFERLPPGYDFKAFDPRYPSDAFDPFVKARKKAMAAGLDVAHHNLTGDMEGVNYSSARIAELSERDNWRGLQQWFIESICQPIAQTWLEMALLSGAITMPGGSALPAAKIDKFRAGLVFRGRGWAWVDPEKEVNAAAKALEEGLTTRTQIVAATGGDFEDNVIELAREAQLANTHGVAFGPRTATPAPPAPPRQETPT</sequence>
<gene>
    <name evidence="2" type="ORF">GCM10023090_06840</name>
</gene>
<evidence type="ECO:0000313" key="3">
    <source>
        <dbReference type="Proteomes" id="UP001501788"/>
    </source>
</evidence>
<protein>
    <submittedName>
        <fullName evidence="2">Phage portal protein</fullName>
    </submittedName>
</protein>
<keyword evidence="3" id="KW-1185">Reference proteome</keyword>
<reference evidence="3" key="1">
    <citation type="journal article" date="2019" name="Int. J. Syst. Evol. Microbiol.">
        <title>The Global Catalogue of Microorganisms (GCM) 10K type strain sequencing project: providing services to taxonomists for standard genome sequencing and annotation.</title>
        <authorList>
            <consortium name="The Broad Institute Genomics Platform"/>
            <consortium name="The Broad Institute Genome Sequencing Center for Infectious Disease"/>
            <person name="Wu L."/>
            <person name="Ma J."/>
        </authorList>
    </citation>
    <scope>NUCLEOTIDE SEQUENCE [LARGE SCALE GENOMIC DNA]</scope>
    <source>
        <strain evidence="3">JCM 31890</strain>
    </source>
</reference>
<dbReference type="NCBIfam" id="TIGR01539">
    <property type="entry name" value="portal_lambda"/>
    <property type="match status" value="1"/>
</dbReference>
<proteinExistence type="predicted"/>
<evidence type="ECO:0000256" key="1">
    <source>
        <dbReference type="SAM" id="MobiDB-lite"/>
    </source>
</evidence>
<comment type="caution">
    <text evidence="2">The sequence shown here is derived from an EMBL/GenBank/DDBJ whole genome shotgun (WGS) entry which is preliminary data.</text>
</comment>
<organism evidence="2 3">
    <name type="scientific">Acidovorax lacteus</name>
    <dbReference type="NCBI Taxonomy" id="1924988"/>
    <lineage>
        <taxon>Bacteria</taxon>
        <taxon>Pseudomonadati</taxon>
        <taxon>Pseudomonadota</taxon>
        <taxon>Betaproteobacteria</taxon>
        <taxon>Burkholderiales</taxon>
        <taxon>Comamonadaceae</taxon>
        <taxon>Acidovorax</taxon>
    </lineage>
</organism>
<dbReference type="Proteomes" id="UP001501788">
    <property type="component" value="Unassembled WGS sequence"/>
</dbReference>
<dbReference type="Pfam" id="PF05136">
    <property type="entry name" value="Phage_portal_2"/>
    <property type="match status" value="1"/>
</dbReference>
<feature type="region of interest" description="Disordered" evidence="1">
    <location>
        <begin position="520"/>
        <end position="542"/>
    </location>
</feature>
<accession>A0ABP8KZN8</accession>
<feature type="compositionally biased region" description="Pro residues" evidence="1">
    <location>
        <begin position="530"/>
        <end position="542"/>
    </location>
</feature>
<name>A0ABP8KZN8_9BURK</name>
<dbReference type="EMBL" id="BAABEX010000006">
    <property type="protein sequence ID" value="GAA4419910.1"/>
    <property type="molecule type" value="Genomic_DNA"/>
</dbReference>
<dbReference type="InterPro" id="IPR006429">
    <property type="entry name" value="Phage_lambda_portal"/>
</dbReference>
<evidence type="ECO:0000313" key="2">
    <source>
        <dbReference type="EMBL" id="GAA4419910.1"/>
    </source>
</evidence>
<dbReference type="RefSeq" id="WP_345061177.1">
    <property type="nucleotide sequence ID" value="NZ_BAABEX010000006.1"/>
</dbReference>